<dbReference type="InterPro" id="IPR002446">
    <property type="entry name" value="Lipocalin_bac"/>
</dbReference>
<evidence type="ECO:0000256" key="2">
    <source>
        <dbReference type="PIRNR" id="PIRNR036893"/>
    </source>
</evidence>
<dbReference type="InterPro" id="IPR000566">
    <property type="entry name" value="Lipocln_cytosolic_FA-bd_dom"/>
</dbReference>
<comment type="similarity">
    <text evidence="1 2">Belongs to the calycin superfamily. Lipocalin family.</text>
</comment>
<evidence type="ECO:0000259" key="3">
    <source>
        <dbReference type="Pfam" id="PF08212"/>
    </source>
</evidence>
<dbReference type="InterPro" id="IPR012674">
    <property type="entry name" value="Calycin"/>
</dbReference>
<evidence type="ECO:0000256" key="1">
    <source>
        <dbReference type="ARBA" id="ARBA00006889"/>
    </source>
</evidence>
<reference evidence="4 5" key="1">
    <citation type="journal article" date="2013" name="Genome Announc.">
        <title>Draft Genome Sequence of Arcticibacter svalbardensis Strain MN12-7T, a Member of the Family Sphingobacteriaceae Isolated from an Arctic Soil Sample.</title>
        <authorList>
            <person name="Shivaji S."/>
            <person name="Ara S."/>
            <person name="Prasad S."/>
            <person name="Manasa B.P."/>
            <person name="Begum Z."/>
            <person name="Singh A."/>
            <person name="Kumar Pinnaka A."/>
        </authorList>
    </citation>
    <scope>NUCLEOTIDE SEQUENCE [LARGE SCALE GENOMIC DNA]</scope>
    <source>
        <strain evidence="4 5">MN12-7</strain>
    </source>
</reference>
<name>R9GQR5_9SPHI</name>
<dbReference type="EMBL" id="AQPN01000099">
    <property type="protein sequence ID" value="EOR94066.1"/>
    <property type="molecule type" value="Genomic_DNA"/>
</dbReference>
<dbReference type="STRING" id="1150600.ADIARSV_2782"/>
<dbReference type="PANTHER" id="PTHR10612">
    <property type="entry name" value="APOLIPOPROTEIN D"/>
    <property type="match status" value="1"/>
</dbReference>
<dbReference type="PATRIC" id="fig|1150600.3.peg.2755"/>
<dbReference type="PANTHER" id="PTHR10612:SF34">
    <property type="entry name" value="APOLIPOPROTEIN D"/>
    <property type="match status" value="1"/>
</dbReference>
<dbReference type="PRINTS" id="PR01171">
    <property type="entry name" value="BCTLIPOCALIN"/>
</dbReference>
<dbReference type="InterPro" id="IPR022272">
    <property type="entry name" value="Lipocalin_CS"/>
</dbReference>
<evidence type="ECO:0000313" key="4">
    <source>
        <dbReference type="EMBL" id="EOR94066.1"/>
    </source>
</evidence>
<dbReference type="InterPro" id="IPR047202">
    <property type="entry name" value="Lipocalin_Blc-like_dom"/>
</dbReference>
<dbReference type="Pfam" id="PF08212">
    <property type="entry name" value="Lipocalin_2"/>
    <property type="match status" value="1"/>
</dbReference>
<dbReference type="Proteomes" id="UP000014174">
    <property type="component" value="Unassembled WGS sequence"/>
</dbReference>
<comment type="caution">
    <text evidence="4">The sequence shown here is derived from an EMBL/GenBank/DDBJ whole genome shotgun (WGS) entry which is preliminary data.</text>
</comment>
<organism evidence="4 5">
    <name type="scientific">Arcticibacter svalbardensis MN12-7</name>
    <dbReference type="NCBI Taxonomy" id="1150600"/>
    <lineage>
        <taxon>Bacteria</taxon>
        <taxon>Pseudomonadati</taxon>
        <taxon>Bacteroidota</taxon>
        <taxon>Sphingobacteriia</taxon>
        <taxon>Sphingobacteriales</taxon>
        <taxon>Sphingobacteriaceae</taxon>
        <taxon>Arcticibacter</taxon>
    </lineage>
</organism>
<dbReference type="PROSITE" id="PS00213">
    <property type="entry name" value="LIPOCALIN"/>
    <property type="match status" value="1"/>
</dbReference>
<proteinExistence type="inferred from homology"/>
<dbReference type="RefSeq" id="WP_016196013.1">
    <property type="nucleotide sequence ID" value="NZ_AQPN01000099.1"/>
</dbReference>
<dbReference type="InterPro" id="IPR022271">
    <property type="entry name" value="Lipocalin_ApoD"/>
</dbReference>
<dbReference type="CDD" id="cd19438">
    <property type="entry name" value="lipocalin_Blc-like"/>
    <property type="match status" value="1"/>
</dbReference>
<feature type="domain" description="Lipocalin/cytosolic fatty-acid binding" evidence="3">
    <location>
        <begin position="36"/>
        <end position="174"/>
    </location>
</feature>
<dbReference type="eggNOG" id="COG3040">
    <property type="taxonomic scope" value="Bacteria"/>
</dbReference>
<keyword evidence="4" id="KW-0449">Lipoprotein</keyword>
<gene>
    <name evidence="4" type="ORF">ADIARSV_2782</name>
</gene>
<dbReference type="PIRSF" id="PIRSF036893">
    <property type="entry name" value="Lipocalin_ApoD"/>
    <property type="match status" value="1"/>
</dbReference>
<protein>
    <submittedName>
        <fullName evidence="4">Outer membrane lipoprotein</fullName>
    </submittedName>
</protein>
<sequence length="178" mass="20465">MKKSAPMIVATSLILGSAALIIRKIFQKRLDTVKYVDLQQYLGKWYEIASFPQKFQKGCTYTTAYYTLNDDDTISIKNSCIANGKEKTAIGTAKITDANSNAKLEVQFQWPFSGKYWILDLAPDYSYALIGHPNRKYLWILSRKPWMEMDVYKKLLIISDRKGFDISKLKITPQKSND</sequence>
<dbReference type="Gene3D" id="2.40.128.20">
    <property type="match status" value="1"/>
</dbReference>
<accession>R9GQR5</accession>
<dbReference type="GO" id="GO:0006950">
    <property type="term" value="P:response to stress"/>
    <property type="evidence" value="ECO:0007669"/>
    <property type="project" value="UniProtKB-ARBA"/>
</dbReference>
<dbReference type="AlphaFoldDB" id="R9GQR5"/>
<dbReference type="SUPFAM" id="SSF50814">
    <property type="entry name" value="Lipocalins"/>
    <property type="match status" value="1"/>
</dbReference>
<keyword evidence="5" id="KW-1185">Reference proteome</keyword>
<evidence type="ECO:0000313" key="5">
    <source>
        <dbReference type="Proteomes" id="UP000014174"/>
    </source>
</evidence>